<dbReference type="InterPro" id="IPR048651">
    <property type="entry name" value="CRLF2-like_D1"/>
</dbReference>
<reference evidence="2" key="1">
    <citation type="submission" date="2018-07" db="EMBL/GenBank/DDBJ databases">
        <title>Comparative genomics of catfishes provides insights into carnivory and benthic adaptation.</title>
        <authorList>
            <person name="Zhang Y."/>
            <person name="Wang D."/>
            <person name="Peng Z."/>
            <person name="Zheng S."/>
            <person name="Shao F."/>
            <person name="Tao W."/>
        </authorList>
    </citation>
    <scope>NUCLEOTIDE SEQUENCE</scope>
    <source>
        <strain evidence="2">Chongqing</strain>
    </source>
</reference>
<protein>
    <submittedName>
        <fullName evidence="2">Cytokine receptor common subunit gamma isoform X1</fullName>
    </submittedName>
</protein>
<accession>A0AAD5FVZ6</accession>
<organism evidence="2 3">
    <name type="scientific">Silurus asotus</name>
    <name type="common">Amur catfish</name>
    <name type="synonym">Parasilurus asotus</name>
    <dbReference type="NCBI Taxonomy" id="30991"/>
    <lineage>
        <taxon>Eukaryota</taxon>
        <taxon>Metazoa</taxon>
        <taxon>Chordata</taxon>
        <taxon>Craniata</taxon>
        <taxon>Vertebrata</taxon>
        <taxon>Euteleostomi</taxon>
        <taxon>Actinopterygii</taxon>
        <taxon>Neopterygii</taxon>
        <taxon>Teleostei</taxon>
        <taxon>Ostariophysi</taxon>
        <taxon>Siluriformes</taxon>
        <taxon>Siluridae</taxon>
        <taxon>Silurus</taxon>
    </lineage>
</organism>
<keyword evidence="3" id="KW-1185">Reference proteome</keyword>
<dbReference type="Gene3D" id="2.60.40.10">
    <property type="entry name" value="Immunoglobulins"/>
    <property type="match status" value="1"/>
</dbReference>
<dbReference type="Proteomes" id="UP001205998">
    <property type="component" value="Unassembled WGS sequence"/>
</dbReference>
<feature type="non-terminal residue" evidence="2">
    <location>
        <position position="141"/>
    </location>
</feature>
<gene>
    <name evidence="2" type="ORF">C0J50_7812</name>
</gene>
<feature type="domain" description="Cytokine receptor-like factor 2-like D1" evidence="1">
    <location>
        <begin position="8"/>
        <end position="55"/>
    </location>
</feature>
<dbReference type="AlphaFoldDB" id="A0AAD5FVZ6"/>
<sequence length="141" mass="16600">VSISCLIINFEYVECNWTKPQMQQTNYTFSSLFWRDQRVQECQEYLREQNHNVGCRIPLKKTLQWFHSFDAKLSDGGNQSICKKYQEMTKIVKLNPPSNISLNSSSREEEVCVHWIRSKIKPGCVNYTVGYQKDSGHWRVS</sequence>
<evidence type="ECO:0000259" key="1">
    <source>
        <dbReference type="Pfam" id="PF21604"/>
    </source>
</evidence>
<dbReference type="InterPro" id="IPR036116">
    <property type="entry name" value="FN3_sf"/>
</dbReference>
<keyword evidence="2" id="KW-0675">Receptor</keyword>
<dbReference type="EMBL" id="MU530557">
    <property type="protein sequence ID" value="KAI5630087.1"/>
    <property type="molecule type" value="Genomic_DNA"/>
</dbReference>
<evidence type="ECO:0000313" key="2">
    <source>
        <dbReference type="EMBL" id="KAI5630087.1"/>
    </source>
</evidence>
<comment type="caution">
    <text evidence="2">The sequence shown here is derived from an EMBL/GenBank/DDBJ whole genome shotgun (WGS) entry which is preliminary data.</text>
</comment>
<name>A0AAD5FVZ6_SILAS</name>
<feature type="non-terminal residue" evidence="2">
    <location>
        <position position="1"/>
    </location>
</feature>
<proteinExistence type="predicted"/>
<dbReference type="SUPFAM" id="SSF49265">
    <property type="entry name" value="Fibronectin type III"/>
    <property type="match status" value="1"/>
</dbReference>
<evidence type="ECO:0000313" key="3">
    <source>
        <dbReference type="Proteomes" id="UP001205998"/>
    </source>
</evidence>
<dbReference type="InterPro" id="IPR013783">
    <property type="entry name" value="Ig-like_fold"/>
</dbReference>
<dbReference type="Pfam" id="PF21604">
    <property type="entry name" value="CRLF2_D1"/>
    <property type="match status" value="1"/>
</dbReference>